<evidence type="ECO:0000256" key="1">
    <source>
        <dbReference type="ARBA" id="ARBA00022723"/>
    </source>
</evidence>
<feature type="binding site" evidence="4">
    <location>
        <position position="178"/>
    </location>
    <ligand>
        <name>Mg(2+)</name>
        <dbReference type="ChEBI" id="CHEBI:18420"/>
    </ligand>
</feature>
<comment type="catalytic activity">
    <reaction evidence="4">
        <text>(1R,6R)-6-hydroxy-2-succinyl-cyclohexa-2,4-diene-1-carboxylate = 2-succinylbenzoate + H2O</text>
        <dbReference type="Rhea" id="RHEA:10196"/>
        <dbReference type="ChEBI" id="CHEBI:15377"/>
        <dbReference type="ChEBI" id="CHEBI:18325"/>
        <dbReference type="ChEBI" id="CHEBI:58689"/>
        <dbReference type="EC" id="4.2.1.113"/>
    </reaction>
</comment>
<sequence length="345" mass="35204">MNVEPYALTLAHPLTTAAGTIEEREGFVVTVAHRGERGVGEATPLPGWTESRDDCEAALRTARRTAERADVMTALDELSETPAARHALSLAVLDARSRATGVPLYRHLGGTSAVSGVPVNATVGDGSPAETATEANDAVGDGFRTLKVKVGARSVAADVDRLEAVRAAVGGEVDLRADANAAWTPAQAHEAFEAFGELGVEYVEQPLDDDDLSGHAALRGGPVGVALDESLAACGPEAVLAAAAADVLVLKPMALGGPDRARVVARRARERGLDVVVTTTIDAVYARTAAVHLAASLPAVPACGLATASLLAEDLANDPCRVGDGEITVPEGKGNVPAHSASTGA</sequence>
<evidence type="ECO:0000313" key="7">
    <source>
        <dbReference type="EMBL" id="MFC6836042.1"/>
    </source>
</evidence>
<dbReference type="Pfam" id="PF21508">
    <property type="entry name" value="MenC_N"/>
    <property type="match status" value="1"/>
</dbReference>
<evidence type="ECO:0000259" key="6">
    <source>
        <dbReference type="SMART" id="SM00922"/>
    </source>
</evidence>
<dbReference type="SMART" id="SM00922">
    <property type="entry name" value="MR_MLE"/>
    <property type="match status" value="1"/>
</dbReference>
<dbReference type="GO" id="GO:0000287">
    <property type="term" value="F:magnesium ion binding"/>
    <property type="evidence" value="ECO:0007669"/>
    <property type="project" value="UniProtKB-UniRule"/>
</dbReference>
<dbReference type="Gene3D" id="3.30.390.10">
    <property type="entry name" value="Enolase-like, N-terminal domain"/>
    <property type="match status" value="1"/>
</dbReference>
<dbReference type="SUPFAM" id="SSF51604">
    <property type="entry name" value="Enolase C-terminal domain-like"/>
    <property type="match status" value="1"/>
</dbReference>
<proteinExistence type="inferred from homology"/>
<keyword evidence="2 4" id="KW-0460">Magnesium</keyword>
<comment type="function">
    <text evidence="4">Converts 2-succinyl-6-hydroxy-2,4-cyclohexadiene-1-carboxylate (SHCHC) to 2-succinylbenzoate (OSB).</text>
</comment>
<dbReference type="PANTHER" id="PTHR48073">
    <property type="entry name" value="O-SUCCINYLBENZOATE SYNTHASE-RELATED"/>
    <property type="match status" value="1"/>
</dbReference>
<dbReference type="PANTHER" id="PTHR48073:SF2">
    <property type="entry name" value="O-SUCCINYLBENZOATE SYNTHASE"/>
    <property type="match status" value="1"/>
</dbReference>
<comment type="similarity">
    <text evidence="4">Belongs to the mandelate racemase/muconate lactonizing enzyme family. MenC type 1 subfamily.</text>
</comment>
<dbReference type="SUPFAM" id="SSF54826">
    <property type="entry name" value="Enolase N-terminal domain-like"/>
    <property type="match status" value="1"/>
</dbReference>
<dbReference type="CDD" id="cd03320">
    <property type="entry name" value="OSBS"/>
    <property type="match status" value="1"/>
</dbReference>
<dbReference type="PROSITE" id="PS00909">
    <property type="entry name" value="MR_MLE_2"/>
    <property type="match status" value="1"/>
</dbReference>
<dbReference type="InterPro" id="IPR036849">
    <property type="entry name" value="Enolase-like_C_sf"/>
</dbReference>
<dbReference type="InterPro" id="IPR029017">
    <property type="entry name" value="Enolase-like_N"/>
</dbReference>
<keyword evidence="4" id="KW-0474">Menaquinone biosynthesis</keyword>
<dbReference type="EMBL" id="JBHSXM010000001">
    <property type="protein sequence ID" value="MFC6836042.1"/>
    <property type="molecule type" value="Genomic_DNA"/>
</dbReference>
<keyword evidence="8" id="KW-1185">Reference proteome</keyword>
<comment type="pathway">
    <text evidence="4">Quinol/quinone metabolism; 1,4-dihydroxy-2-naphthoate biosynthesis; 1,4-dihydroxy-2-naphthoate from chorismate: step 4/7.</text>
</comment>
<dbReference type="InterPro" id="IPR041338">
    <property type="entry name" value="OSBS_N"/>
</dbReference>
<evidence type="ECO:0000256" key="4">
    <source>
        <dbReference type="HAMAP-Rule" id="MF_00470"/>
    </source>
</evidence>
<feature type="active site" description="Proton acceptor" evidence="4">
    <location>
        <position position="251"/>
    </location>
</feature>
<dbReference type="Proteomes" id="UP001596406">
    <property type="component" value="Unassembled WGS sequence"/>
</dbReference>
<dbReference type="RefSeq" id="WP_304447736.1">
    <property type="nucleotide sequence ID" value="NZ_JARRAH010000001.1"/>
</dbReference>
<dbReference type="InterPro" id="IPR029065">
    <property type="entry name" value="Enolase_C-like"/>
</dbReference>
<feature type="region of interest" description="Disordered" evidence="5">
    <location>
        <begin position="326"/>
        <end position="345"/>
    </location>
</feature>
<comment type="pathway">
    <text evidence="4">Quinol/quinone metabolism; menaquinone biosynthesis.</text>
</comment>
<comment type="caution">
    <text evidence="7">The sequence shown here is derived from an EMBL/GenBank/DDBJ whole genome shotgun (WGS) entry which is preliminary data.</text>
</comment>
<evidence type="ECO:0000313" key="8">
    <source>
        <dbReference type="Proteomes" id="UP001596406"/>
    </source>
</evidence>
<dbReference type="InterPro" id="IPR018110">
    <property type="entry name" value="Mandel_Rmase/mucon_lact_enz_CS"/>
</dbReference>
<feature type="binding site" evidence="4">
    <location>
        <position position="204"/>
    </location>
    <ligand>
        <name>Mg(2+)</name>
        <dbReference type="ChEBI" id="CHEBI:18420"/>
    </ligand>
</feature>
<accession>A0ABD5UBA2</accession>
<feature type="active site" description="Proton donor" evidence="4">
    <location>
        <position position="149"/>
    </location>
</feature>
<dbReference type="InterPro" id="IPR013342">
    <property type="entry name" value="Mandelate_racemase_C"/>
</dbReference>
<dbReference type="GO" id="GO:0009234">
    <property type="term" value="P:menaquinone biosynthetic process"/>
    <property type="evidence" value="ECO:0007669"/>
    <property type="project" value="UniProtKB-UniRule"/>
</dbReference>
<reference evidence="7 8" key="1">
    <citation type="journal article" date="2019" name="Int. J. Syst. Evol. Microbiol.">
        <title>The Global Catalogue of Microorganisms (GCM) 10K type strain sequencing project: providing services to taxonomists for standard genome sequencing and annotation.</title>
        <authorList>
            <consortium name="The Broad Institute Genomics Platform"/>
            <consortium name="The Broad Institute Genome Sequencing Center for Infectious Disease"/>
            <person name="Wu L."/>
            <person name="Ma J."/>
        </authorList>
    </citation>
    <scope>NUCLEOTIDE SEQUENCE [LARGE SCALE GENOMIC DNA]</scope>
    <source>
        <strain evidence="7 8">PSRA2</strain>
    </source>
</reference>
<dbReference type="SFLD" id="SFLDF00009">
    <property type="entry name" value="o-succinylbenzoate_synthase"/>
    <property type="match status" value="1"/>
</dbReference>
<dbReference type="SFLD" id="SFLDS00001">
    <property type="entry name" value="Enolase"/>
    <property type="match status" value="1"/>
</dbReference>
<feature type="domain" description="Mandelate racemase/muconate lactonizing enzyme C-terminal" evidence="6">
    <location>
        <begin position="128"/>
        <end position="222"/>
    </location>
</feature>
<dbReference type="InterPro" id="IPR010196">
    <property type="entry name" value="OSB_synthase_MenC1"/>
</dbReference>
<evidence type="ECO:0000256" key="3">
    <source>
        <dbReference type="ARBA" id="ARBA00023239"/>
    </source>
</evidence>
<organism evidence="7 8">
    <name type="scientific">Halomarina ordinaria</name>
    <dbReference type="NCBI Taxonomy" id="3033939"/>
    <lineage>
        <taxon>Archaea</taxon>
        <taxon>Methanobacteriati</taxon>
        <taxon>Methanobacteriota</taxon>
        <taxon>Stenosarchaea group</taxon>
        <taxon>Halobacteria</taxon>
        <taxon>Halobacteriales</taxon>
        <taxon>Natronomonadaceae</taxon>
        <taxon>Halomarina</taxon>
    </lineage>
</organism>
<gene>
    <name evidence="4" type="primary">menC</name>
    <name evidence="7" type="ORF">ACFQHK_05920</name>
</gene>
<feature type="binding site" evidence="4">
    <location>
        <position position="228"/>
    </location>
    <ligand>
        <name>Mg(2+)</name>
        <dbReference type="ChEBI" id="CHEBI:18420"/>
    </ligand>
</feature>
<dbReference type="AlphaFoldDB" id="A0ABD5UBA2"/>
<evidence type="ECO:0000256" key="5">
    <source>
        <dbReference type="SAM" id="MobiDB-lite"/>
    </source>
</evidence>
<name>A0ABD5UBA2_9EURY</name>
<dbReference type="Pfam" id="PF13378">
    <property type="entry name" value="MR_MLE_C"/>
    <property type="match status" value="1"/>
</dbReference>
<dbReference type="Gene3D" id="3.20.20.120">
    <property type="entry name" value="Enolase-like C-terminal domain"/>
    <property type="match status" value="1"/>
</dbReference>
<comment type="cofactor">
    <cofactor evidence="4">
        <name>a divalent metal cation</name>
        <dbReference type="ChEBI" id="CHEBI:60240"/>
    </cofactor>
</comment>
<keyword evidence="3 4" id="KW-0456">Lyase</keyword>
<dbReference type="SFLD" id="SFLDG00180">
    <property type="entry name" value="muconate_cycloisomerase"/>
    <property type="match status" value="1"/>
</dbReference>
<protein>
    <recommendedName>
        <fullName evidence="4">o-succinylbenzoate synthase</fullName>
        <shortName evidence="4">OSB synthase</shortName>
        <shortName evidence="4">OSBS</shortName>
        <ecNumber evidence="4">4.2.1.113</ecNumber>
    </recommendedName>
    <alternativeName>
        <fullName evidence="4">4-(2'-carboxyphenyl)-4-oxybutyric acid synthase</fullName>
    </alternativeName>
    <alternativeName>
        <fullName evidence="4">o-succinylbenzoic acid synthase</fullName>
    </alternativeName>
</protein>
<evidence type="ECO:0000256" key="2">
    <source>
        <dbReference type="ARBA" id="ARBA00022842"/>
    </source>
</evidence>
<keyword evidence="1 4" id="KW-0479">Metal-binding</keyword>
<dbReference type="HAMAP" id="MF_00470">
    <property type="entry name" value="MenC_1"/>
    <property type="match status" value="1"/>
</dbReference>
<dbReference type="GO" id="GO:0043748">
    <property type="term" value="F:O-succinylbenzoate synthase activity"/>
    <property type="evidence" value="ECO:0007669"/>
    <property type="project" value="UniProtKB-EC"/>
</dbReference>
<dbReference type="EC" id="4.2.1.113" evidence="4"/>